<reference evidence="2" key="1">
    <citation type="journal article" date="2016" name="Nature">
        <title>Genome evolution in the allotetraploid frog Xenopus laevis.</title>
        <authorList>
            <person name="Session A.M."/>
            <person name="Uno Y."/>
            <person name="Kwon T."/>
            <person name="Chapman J.A."/>
            <person name="Toyoda A."/>
            <person name="Takahashi S."/>
            <person name="Fukui A."/>
            <person name="Hikosaka A."/>
            <person name="Suzuki A."/>
            <person name="Kondo M."/>
            <person name="van Heeringen S.J."/>
            <person name="Quigley I."/>
            <person name="Heinz S."/>
            <person name="Ogino H."/>
            <person name="Ochi H."/>
            <person name="Hellsten U."/>
            <person name="Lyons J.B."/>
            <person name="Simakov O."/>
            <person name="Putnam N."/>
            <person name="Stites J."/>
            <person name="Kuroki Y."/>
            <person name="Tanaka T."/>
            <person name="Michiue T."/>
            <person name="Watanabe M."/>
            <person name="Bogdanovic O."/>
            <person name="Lister R."/>
            <person name="Georgiou G."/>
            <person name="Paranjpe S.S."/>
            <person name="van Kruijsbergen I."/>
            <person name="Shu S."/>
            <person name="Carlson J."/>
            <person name="Kinoshita T."/>
            <person name="Ohta Y."/>
            <person name="Mawaribuchi S."/>
            <person name="Jenkins J."/>
            <person name="Grimwood J."/>
            <person name="Schmutz J."/>
            <person name="Mitros T."/>
            <person name="Mozaffari S.V."/>
            <person name="Suzuki Y."/>
            <person name="Haramoto Y."/>
            <person name="Yamamoto T.S."/>
            <person name="Takagi C."/>
            <person name="Heald R."/>
            <person name="Miller K."/>
            <person name="Haudenschild C."/>
            <person name="Kitzman J."/>
            <person name="Nakayama T."/>
            <person name="Izutsu Y."/>
            <person name="Robert J."/>
            <person name="Fortriede J."/>
            <person name="Burns K."/>
            <person name="Lotay V."/>
            <person name="Karimi K."/>
            <person name="Yasuoka Y."/>
            <person name="Dichmann D.S."/>
            <person name="Flajnik M.F."/>
            <person name="Houston D.W."/>
            <person name="Shendure J."/>
            <person name="DuPasquier L."/>
            <person name="Vize P.D."/>
            <person name="Zorn A.M."/>
            <person name="Ito M."/>
            <person name="Marcotte E.M."/>
            <person name="Wallingford J.B."/>
            <person name="Ito Y."/>
            <person name="Asashima M."/>
            <person name="Ueno N."/>
            <person name="Matsuda Y."/>
            <person name="Veenstra G.J."/>
            <person name="Fujiyama A."/>
            <person name="Harland R.M."/>
            <person name="Taira M."/>
            <person name="Rokhsar D.S."/>
        </authorList>
    </citation>
    <scope>NUCLEOTIDE SEQUENCE [LARGE SCALE GENOMIC DNA]</scope>
    <source>
        <strain evidence="2">J</strain>
    </source>
</reference>
<dbReference type="Proteomes" id="UP000694892">
    <property type="component" value="Chromosome 9_10L"/>
</dbReference>
<dbReference type="EMBL" id="CM004482">
    <property type="protein sequence ID" value="OCT62453.1"/>
    <property type="molecule type" value="Genomic_DNA"/>
</dbReference>
<evidence type="ECO:0000313" key="2">
    <source>
        <dbReference type="Proteomes" id="UP000694892"/>
    </source>
</evidence>
<name>A0A974BX71_XENLA</name>
<evidence type="ECO:0000313" key="1">
    <source>
        <dbReference type="EMBL" id="OCT62453.1"/>
    </source>
</evidence>
<organism evidence="1 2">
    <name type="scientific">Xenopus laevis</name>
    <name type="common">African clawed frog</name>
    <dbReference type="NCBI Taxonomy" id="8355"/>
    <lineage>
        <taxon>Eukaryota</taxon>
        <taxon>Metazoa</taxon>
        <taxon>Chordata</taxon>
        <taxon>Craniata</taxon>
        <taxon>Vertebrata</taxon>
        <taxon>Euteleostomi</taxon>
        <taxon>Amphibia</taxon>
        <taxon>Batrachia</taxon>
        <taxon>Anura</taxon>
        <taxon>Pipoidea</taxon>
        <taxon>Pipidae</taxon>
        <taxon>Xenopodinae</taxon>
        <taxon>Xenopus</taxon>
        <taxon>Xenopus</taxon>
    </lineage>
</organism>
<gene>
    <name evidence="1" type="ORF">XELAEV_18043534mg</name>
</gene>
<accession>A0A974BX71</accession>
<sequence>MKVTVTINIKYAYGIIHSLLSGKTLTHSITVVISLHPTLELKGTATIPVFAIKRRDSKVNLGKGRVSHGTCLGPILPLICTESAFPQARELTDPNTFLLNSTL</sequence>
<proteinExistence type="predicted"/>
<protein>
    <submittedName>
        <fullName evidence="1">Uncharacterized protein</fullName>
    </submittedName>
</protein>
<dbReference type="AlphaFoldDB" id="A0A974BX71"/>